<accession>A0A1H8TJ24</accession>
<feature type="domain" description="Phospholipid/glycerol acyltransferase" evidence="3">
    <location>
        <begin position="63"/>
        <end position="179"/>
    </location>
</feature>
<dbReference type="AlphaFoldDB" id="A0A1H8TJ24"/>
<organism evidence="4 5">
    <name type="scientific">Denitrobacterium detoxificans</name>
    <dbReference type="NCBI Taxonomy" id="79604"/>
    <lineage>
        <taxon>Bacteria</taxon>
        <taxon>Bacillati</taxon>
        <taxon>Actinomycetota</taxon>
        <taxon>Coriobacteriia</taxon>
        <taxon>Eggerthellales</taxon>
        <taxon>Eggerthellaceae</taxon>
        <taxon>Denitrobacterium</taxon>
    </lineage>
</organism>
<dbReference type="GO" id="GO:0003841">
    <property type="term" value="F:1-acylglycerol-3-phosphate O-acyltransferase activity"/>
    <property type="evidence" value="ECO:0007669"/>
    <property type="project" value="TreeGrafter"/>
</dbReference>
<evidence type="ECO:0000259" key="3">
    <source>
        <dbReference type="SMART" id="SM00563"/>
    </source>
</evidence>
<dbReference type="PANTHER" id="PTHR10434:SF11">
    <property type="entry name" value="1-ACYL-SN-GLYCEROL-3-PHOSPHATE ACYLTRANSFERASE"/>
    <property type="match status" value="1"/>
</dbReference>
<dbReference type="EMBL" id="FOEC01000011">
    <property type="protein sequence ID" value="SEO91080.1"/>
    <property type="molecule type" value="Genomic_DNA"/>
</dbReference>
<dbReference type="Proteomes" id="UP000182975">
    <property type="component" value="Unassembled WGS sequence"/>
</dbReference>
<keyword evidence="5" id="KW-1185">Reference proteome</keyword>
<evidence type="ECO:0000313" key="5">
    <source>
        <dbReference type="Proteomes" id="UP000182975"/>
    </source>
</evidence>
<dbReference type="RefSeq" id="WP_066662326.1">
    <property type="nucleotide sequence ID" value="NZ_CP011402.1"/>
</dbReference>
<keyword evidence="1 4" id="KW-0808">Transferase</keyword>
<sequence length="262" mass="29752">MKLFLTLEEMWDRPLGGEDRTHEIPHWCGNICYVIVGLVLKIAFRFKVHGRENLRAARGKQGLCLCSTHTSFLDVAFLYVAVRPSQWVRFMARDSLFTGSQLGAQIIARVGAFPVTRDSADRTSVKRATRMLRNKEVVGIFPEGTRRGKSENTPSLHAGAALVARMGKAPLVPTAVRNVEKIKRKGERVRFPRVHVLFGEPIDVKSFEFLPKEDRLEGAVWYVMRESFALQRDVPADQIDMVELFPETKDYSQVFAEHPIRG</sequence>
<dbReference type="Pfam" id="PF01553">
    <property type="entry name" value="Acyltransferase"/>
    <property type="match status" value="1"/>
</dbReference>
<proteinExistence type="predicted"/>
<dbReference type="PANTHER" id="PTHR10434">
    <property type="entry name" value="1-ACYL-SN-GLYCEROL-3-PHOSPHATE ACYLTRANSFERASE"/>
    <property type="match status" value="1"/>
</dbReference>
<protein>
    <submittedName>
        <fullName evidence="4">1-acyl-sn-glycerol-3-phosphate acyltransferase</fullName>
    </submittedName>
</protein>
<reference evidence="5" key="1">
    <citation type="submission" date="2016-10" db="EMBL/GenBank/DDBJ databases">
        <authorList>
            <person name="Varghese N."/>
        </authorList>
    </citation>
    <scope>NUCLEOTIDE SEQUENCE [LARGE SCALE GENOMIC DNA]</scope>
    <source>
        <strain evidence="5">DSM 21843</strain>
    </source>
</reference>
<evidence type="ECO:0000256" key="1">
    <source>
        <dbReference type="ARBA" id="ARBA00022679"/>
    </source>
</evidence>
<evidence type="ECO:0000256" key="2">
    <source>
        <dbReference type="ARBA" id="ARBA00023315"/>
    </source>
</evidence>
<dbReference type="GO" id="GO:0006654">
    <property type="term" value="P:phosphatidic acid biosynthetic process"/>
    <property type="evidence" value="ECO:0007669"/>
    <property type="project" value="TreeGrafter"/>
</dbReference>
<dbReference type="SMART" id="SM00563">
    <property type="entry name" value="PlsC"/>
    <property type="match status" value="1"/>
</dbReference>
<dbReference type="SUPFAM" id="SSF69593">
    <property type="entry name" value="Glycerol-3-phosphate (1)-acyltransferase"/>
    <property type="match status" value="1"/>
</dbReference>
<name>A0A1H8TJ24_9ACTN</name>
<dbReference type="CDD" id="cd07989">
    <property type="entry name" value="LPLAT_AGPAT-like"/>
    <property type="match status" value="1"/>
</dbReference>
<keyword evidence="2 4" id="KW-0012">Acyltransferase</keyword>
<evidence type="ECO:0000313" key="4">
    <source>
        <dbReference type="EMBL" id="SEO91080.1"/>
    </source>
</evidence>
<dbReference type="OrthoDB" id="3210041at2"/>
<dbReference type="STRING" id="79604.AAY81_05360"/>
<dbReference type="InterPro" id="IPR002123">
    <property type="entry name" value="Plipid/glycerol_acylTrfase"/>
</dbReference>
<gene>
    <name evidence="4" type="ORF">SAMN02910314_01585</name>
</gene>